<dbReference type="OrthoDB" id="428159at2759"/>
<protein>
    <submittedName>
        <fullName evidence="3">Vacuolar sorting-associated 13A</fullName>
    </submittedName>
</protein>
<dbReference type="Pfam" id="PF25037">
    <property type="entry name" value="VPS13_C"/>
    <property type="match status" value="1"/>
</dbReference>
<evidence type="ECO:0000259" key="2">
    <source>
        <dbReference type="Pfam" id="PF25037"/>
    </source>
</evidence>
<evidence type="ECO:0000313" key="3">
    <source>
        <dbReference type="EMBL" id="RNA17061.1"/>
    </source>
</evidence>
<dbReference type="GO" id="GO:0006623">
    <property type="term" value="P:protein targeting to vacuole"/>
    <property type="evidence" value="ECO:0007669"/>
    <property type="project" value="TreeGrafter"/>
</dbReference>
<reference evidence="3 4" key="1">
    <citation type="journal article" date="2018" name="Sci. Rep.">
        <title>Genomic signatures of local adaptation to the degree of environmental predictability in rotifers.</title>
        <authorList>
            <person name="Franch-Gras L."/>
            <person name="Hahn C."/>
            <person name="Garcia-Roger E.M."/>
            <person name="Carmona M.J."/>
            <person name="Serra M."/>
            <person name="Gomez A."/>
        </authorList>
    </citation>
    <scope>NUCLEOTIDE SEQUENCE [LARGE SCALE GENOMIC DNA]</scope>
    <source>
        <strain evidence="3">HYR1</strain>
    </source>
</reference>
<sequence>MLFDFASFFIESKKKFEISEGKYGYYLSFLDGLQRVLIFTDSLSKLNEEIVGSKDLKGDEYVLSLTNLGLSLIDDINKTEILYFSLTSSSIDWGERTSKQKIFKSFSTHRIEKIEEAYQKYLLSEEENIPKSPSSSLQTKSKLFQIDEEDEVDFERMVLYVGKQEIPIERQYAPGLFINLFSSLAQTTVHLVIHKLQIDNQLYDCVFPVLFSKVLPPKSMSTKNVFKPIIELSMVQNHSQQTKTTEMKYFQVLIQEFSVKIDINFLNALSQFLISDGLSSEKKHVRDSTEFFRELNEIKKSFHDVFETIENLNDNKQKNDKIYYDYVHISPIKMHFSFSLAGTDAFKNKNIFLNNPLSKSIGLVLTDIQDAVFKLGFFQISNTVYTSKELSDKVITHYKSQVIKQSYIIFLGLDVLGNPFGLISGLAEGLKSLFYEPCVGIVQGPGEFVEGVTLGIRSFAGSTIGGAAGAVSKITGTLGKGLATLSMDKEFQKSRQKASDSKSNIAQSFGQNLVKGFVSGFTGIYEKPKEGIAEGGLGFFKGVGKGFLGAVAKPTTGVIDFASQTLEGVRKITVQEESINRSRPPRAIYGDRIIRPYQIKEAQAVFIYKTMEKSAFLHDVYKASIEVSNDHKEFLISTNRHLFLAKNAFGNWKLEWNFEYEDLMHEPKLVKNSIEIVLKKKDSSLFGSGEPMKKRVNIFNEVQAIKFLAKVRQAISEKDF</sequence>
<gene>
    <name evidence="3" type="ORF">BpHYR1_036867</name>
</gene>
<dbReference type="AlphaFoldDB" id="A0A3M7R112"/>
<comment type="similarity">
    <text evidence="1">Belongs to the VPS13 family.</text>
</comment>
<dbReference type="PANTHER" id="PTHR16166:SF93">
    <property type="entry name" value="INTERMEMBRANE LIPID TRANSFER PROTEIN VPS13"/>
    <property type="match status" value="1"/>
</dbReference>
<dbReference type="InterPro" id="IPR056748">
    <property type="entry name" value="VPS13-like_C"/>
</dbReference>
<name>A0A3M7R112_BRAPC</name>
<organism evidence="3 4">
    <name type="scientific">Brachionus plicatilis</name>
    <name type="common">Marine rotifer</name>
    <name type="synonym">Brachionus muelleri</name>
    <dbReference type="NCBI Taxonomy" id="10195"/>
    <lineage>
        <taxon>Eukaryota</taxon>
        <taxon>Metazoa</taxon>
        <taxon>Spiralia</taxon>
        <taxon>Gnathifera</taxon>
        <taxon>Rotifera</taxon>
        <taxon>Eurotatoria</taxon>
        <taxon>Monogononta</taxon>
        <taxon>Pseudotrocha</taxon>
        <taxon>Ploima</taxon>
        <taxon>Brachionidae</taxon>
        <taxon>Brachionus</taxon>
    </lineage>
</organism>
<proteinExistence type="inferred from homology"/>
<accession>A0A3M7R112</accession>
<evidence type="ECO:0000313" key="4">
    <source>
        <dbReference type="Proteomes" id="UP000276133"/>
    </source>
</evidence>
<evidence type="ECO:0000256" key="1">
    <source>
        <dbReference type="ARBA" id="ARBA00006545"/>
    </source>
</evidence>
<dbReference type="PANTHER" id="PTHR16166">
    <property type="entry name" value="VACUOLAR PROTEIN SORTING-ASSOCIATED PROTEIN VPS13"/>
    <property type="match status" value="1"/>
</dbReference>
<keyword evidence="4" id="KW-1185">Reference proteome</keyword>
<dbReference type="InterPro" id="IPR026847">
    <property type="entry name" value="VPS13"/>
</dbReference>
<feature type="domain" description="Intermembrane lipid transfer protein VPS13-like C-terminal" evidence="2">
    <location>
        <begin position="583"/>
        <end position="687"/>
    </location>
</feature>
<dbReference type="Proteomes" id="UP000276133">
    <property type="component" value="Unassembled WGS sequence"/>
</dbReference>
<dbReference type="GO" id="GO:0045053">
    <property type="term" value="P:protein retention in Golgi apparatus"/>
    <property type="evidence" value="ECO:0007669"/>
    <property type="project" value="TreeGrafter"/>
</dbReference>
<comment type="caution">
    <text evidence="3">The sequence shown here is derived from an EMBL/GenBank/DDBJ whole genome shotgun (WGS) entry which is preliminary data.</text>
</comment>
<dbReference type="EMBL" id="REGN01004544">
    <property type="protein sequence ID" value="RNA17061.1"/>
    <property type="molecule type" value="Genomic_DNA"/>
</dbReference>
<dbReference type="STRING" id="10195.A0A3M7R112"/>